<dbReference type="InterPro" id="IPR005151">
    <property type="entry name" value="Tail-specific_protease"/>
</dbReference>
<dbReference type="OrthoDB" id="5379939at2"/>
<dbReference type="AlphaFoldDB" id="A0A085Z6F1"/>
<dbReference type="Pfam" id="PF03572">
    <property type="entry name" value="Peptidase_S41"/>
    <property type="match status" value="1"/>
</dbReference>
<dbReference type="Proteomes" id="UP000028703">
    <property type="component" value="Unassembled WGS sequence"/>
</dbReference>
<comment type="caution">
    <text evidence="3">The sequence shown here is derived from an EMBL/GenBank/DDBJ whole genome shotgun (WGS) entry which is preliminary data.</text>
</comment>
<feature type="signal peptide" evidence="1">
    <location>
        <begin position="1"/>
        <end position="21"/>
    </location>
</feature>
<evidence type="ECO:0000313" key="4">
    <source>
        <dbReference type="Proteomes" id="UP000028703"/>
    </source>
</evidence>
<dbReference type="EMBL" id="JPRO01000019">
    <property type="protein sequence ID" value="KFF00015.1"/>
    <property type="molecule type" value="Genomic_DNA"/>
</dbReference>
<organism evidence="3 4">
    <name type="scientific">Chryseobacterium luteum</name>
    <dbReference type="NCBI Taxonomy" id="421531"/>
    <lineage>
        <taxon>Bacteria</taxon>
        <taxon>Pseudomonadati</taxon>
        <taxon>Bacteroidota</taxon>
        <taxon>Flavobacteriia</taxon>
        <taxon>Flavobacteriales</taxon>
        <taxon>Weeksellaceae</taxon>
        <taxon>Chryseobacterium group</taxon>
        <taxon>Chryseobacterium</taxon>
    </lineage>
</organism>
<dbReference type="GO" id="GO:0008236">
    <property type="term" value="F:serine-type peptidase activity"/>
    <property type="evidence" value="ECO:0007669"/>
    <property type="project" value="InterPro"/>
</dbReference>
<proteinExistence type="predicted"/>
<name>A0A085Z6F1_9FLAO</name>
<dbReference type="eggNOG" id="COG0793">
    <property type="taxonomic scope" value="Bacteria"/>
</dbReference>
<keyword evidence="1" id="KW-0732">Signal</keyword>
<dbReference type="Gene3D" id="3.90.226.10">
    <property type="entry name" value="2-enoyl-CoA Hydratase, Chain A, domain 1"/>
    <property type="match status" value="1"/>
</dbReference>
<feature type="chain" id="PRO_5001800749" description="Tail specific protease domain-containing protein" evidence="1">
    <location>
        <begin position="22"/>
        <end position="589"/>
    </location>
</feature>
<keyword evidence="4" id="KW-1185">Reference proteome</keyword>
<dbReference type="InterPro" id="IPR029045">
    <property type="entry name" value="ClpP/crotonase-like_dom_sf"/>
</dbReference>
<dbReference type="SUPFAM" id="SSF52096">
    <property type="entry name" value="ClpP/crotonase"/>
    <property type="match status" value="1"/>
</dbReference>
<evidence type="ECO:0000313" key="3">
    <source>
        <dbReference type="EMBL" id="KFF00015.1"/>
    </source>
</evidence>
<protein>
    <recommendedName>
        <fullName evidence="2">Tail specific protease domain-containing protein</fullName>
    </recommendedName>
</protein>
<evidence type="ECO:0000256" key="1">
    <source>
        <dbReference type="SAM" id="SignalP"/>
    </source>
</evidence>
<feature type="domain" description="Tail specific protease" evidence="2">
    <location>
        <begin position="399"/>
        <end position="560"/>
    </location>
</feature>
<dbReference type="GO" id="GO:0006508">
    <property type="term" value="P:proteolysis"/>
    <property type="evidence" value="ECO:0007669"/>
    <property type="project" value="InterPro"/>
</dbReference>
<dbReference type="RefSeq" id="WP_034707078.1">
    <property type="nucleotide sequence ID" value="NZ_JPRO01000019.1"/>
</dbReference>
<sequence>MCLKYFQLTIICSLFTVLTFAQGTEQTKVKYYYFKTWGFLKYYHPALASGSIDADSIFLNNFAVVDKAQNAKQLDTILSKIIDNLNIGQNFKLAPAKYTESEMTQNVNHNWFTKDTFLQAGTRAKLQYIYNHRFVDNNHYYYTPRHFSTEIPHEKPYALPDSASVPYSHRMLALAKISAGVDYLFPHKYLMDANWDKISMGAIPLFVKADTRLAYETQLLKLVATLNDTHALRFYKEMKNWKTILNVKFYPPFDYQLVDNGTKVVVTRVIIPELCKQADIEVGDLITHINDKPVSKRVDFIGEYLSASNPNALHSRLSRYYDNLLFPTESLHTRLSLTRTGNTRQVDVEWVSKQDDFKKLSDYLNEKLDRSKLEAKLEYAAPGVVIFRANQTRSFLDNLAEDKLKTAMDSIFTLAGKQKGIILDMRSYPDWGGFYYLMYNTFGKDNNFYSKYYMLDKQHIGMYKQITDIVEYYPPTAKPGKRAINAKIAILVDGETLSAAEYYTMFLQHMFPDAITIGSQSAGADGDDKEIILPGGYKFPFSGNAIFYPNGTQAQRKGVKINKIVYPIIEDVAKGEDTQLKEALKWINQ</sequence>
<gene>
    <name evidence="3" type="ORF">IX38_18100</name>
</gene>
<accession>A0A085Z6F1</accession>
<reference evidence="3 4" key="1">
    <citation type="submission" date="2014-07" db="EMBL/GenBank/DDBJ databases">
        <title>Genome of Chryseobacterium luteum DSM 18605.</title>
        <authorList>
            <person name="Stropko S.J."/>
            <person name="Pipes S.E."/>
            <person name="Newman J.D."/>
        </authorList>
    </citation>
    <scope>NUCLEOTIDE SEQUENCE [LARGE SCALE GENOMIC DNA]</scope>
    <source>
        <strain evidence="3 4">DSM 18605</strain>
    </source>
</reference>
<dbReference type="STRING" id="421531.IX38_18100"/>
<evidence type="ECO:0000259" key="2">
    <source>
        <dbReference type="Pfam" id="PF03572"/>
    </source>
</evidence>